<name>A0ABQ0FWP3_9PEZI</name>
<dbReference type="Pfam" id="PF25545">
    <property type="entry name" value="DUF7924"/>
    <property type="match status" value="1"/>
</dbReference>
<accession>A0ABQ0FWP3</accession>
<dbReference type="Proteomes" id="UP001628179">
    <property type="component" value="Unassembled WGS sequence"/>
</dbReference>
<dbReference type="GeneID" id="98170887"/>
<evidence type="ECO:0000313" key="3">
    <source>
        <dbReference type="Proteomes" id="UP001628179"/>
    </source>
</evidence>
<sequence length="244" mass="27003">MRNVIPIIAGNSSILNEGNLPFTNLGSITRGLAVNAVPDFFDGARPGDIDKSVREDLSQMIVPTKHADVPIVPNFFLEAKAPRGGADVARRQACYDGAYGVRAVHSLQSYGEEEPVYDGNAYAYSSTYHAGTGTLQLYAHHITAPATPDGQPEYHMTQVKAYALTSDRETCVQGIGAFRNARDLARRHRDGFIQKANGRLYRASTTLAAEQLTETERWTWSSDRQIWYYLDEDGSPVWEDETEG</sequence>
<dbReference type="EMBL" id="BAAFSV010000001">
    <property type="protein sequence ID" value="GAB1309932.1"/>
    <property type="molecule type" value="Genomic_DNA"/>
</dbReference>
<proteinExistence type="predicted"/>
<gene>
    <name evidence="2" type="ORF">MFIFM68171_00142</name>
</gene>
<protein>
    <recommendedName>
        <fullName evidence="1">DUF7924 domain-containing protein</fullName>
    </recommendedName>
</protein>
<comment type="caution">
    <text evidence="2">The sequence shown here is derived from an EMBL/GenBank/DDBJ whole genome shotgun (WGS) entry which is preliminary data.</text>
</comment>
<keyword evidence="3" id="KW-1185">Reference proteome</keyword>
<dbReference type="RefSeq" id="XP_070911665.1">
    <property type="nucleotide sequence ID" value="XM_071055564.1"/>
</dbReference>
<dbReference type="InterPro" id="IPR057684">
    <property type="entry name" value="DUF7924"/>
</dbReference>
<evidence type="ECO:0000313" key="2">
    <source>
        <dbReference type="EMBL" id="GAB1309932.1"/>
    </source>
</evidence>
<feature type="domain" description="DUF7924" evidence="1">
    <location>
        <begin position="38"/>
        <end position="173"/>
    </location>
</feature>
<reference evidence="2 3" key="1">
    <citation type="submission" date="2024-09" db="EMBL/GenBank/DDBJ databases">
        <title>Itraconazole resistance in Madurella fahalii resulting from another homologue of gene encoding cytochrome P450 14-alpha sterol demethylase (CYP51).</title>
        <authorList>
            <person name="Yoshioka I."/>
            <person name="Fahal A.H."/>
            <person name="Kaneko S."/>
            <person name="Yaguchi T."/>
        </authorList>
    </citation>
    <scope>NUCLEOTIDE SEQUENCE [LARGE SCALE GENOMIC DNA]</scope>
    <source>
        <strain evidence="2 3">IFM 68171</strain>
    </source>
</reference>
<evidence type="ECO:0000259" key="1">
    <source>
        <dbReference type="Pfam" id="PF25545"/>
    </source>
</evidence>
<organism evidence="2 3">
    <name type="scientific">Madurella fahalii</name>
    <dbReference type="NCBI Taxonomy" id="1157608"/>
    <lineage>
        <taxon>Eukaryota</taxon>
        <taxon>Fungi</taxon>
        <taxon>Dikarya</taxon>
        <taxon>Ascomycota</taxon>
        <taxon>Pezizomycotina</taxon>
        <taxon>Sordariomycetes</taxon>
        <taxon>Sordariomycetidae</taxon>
        <taxon>Sordariales</taxon>
        <taxon>Sordariales incertae sedis</taxon>
        <taxon>Madurella</taxon>
    </lineage>
</organism>